<comment type="similarity">
    <text evidence="2 9">Belongs to the mitochondrial carrier (TC 2.A.29) family.</text>
</comment>
<comment type="subcellular location">
    <subcellularLocation>
        <location evidence="1">Membrane</location>
        <topology evidence="1">Multi-pass membrane protein</topology>
    </subcellularLocation>
</comment>
<keyword evidence="11" id="KW-1185">Reference proteome</keyword>
<dbReference type="InParanoid" id="C5M039"/>
<dbReference type="OMA" id="KSRIMND"/>
<dbReference type="PROSITE" id="PS50920">
    <property type="entry name" value="SOLCAR"/>
    <property type="match status" value="2"/>
</dbReference>
<organism evidence="11">
    <name type="scientific">Perkinsus marinus (strain ATCC 50983 / TXsc)</name>
    <dbReference type="NCBI Taxonomy" id="423536"/>
    <lineage>
        <taxon>Eukaryota</taxon>
        <taxon>Sar</taxon>
        <taxon>Alveolata</taxon>
        <taxon>Perkinsozoa</taxon>
        <taxon>Perkinsea</taxon>
        <taxon>Perkinsida</taxon>
        <taxon>Perkinsidae</taxon>
        <taxon>Perkinsus</taxon>
    </lineage>
</organism>
<keyword evidence="7 8" id="KW-0472">Membrane</keyword>
<dbReference type="GeneID" id="9036819"/>
<dbReference type="Gene3D" id="1.50.40.10">
    <property type="entry name" value="Mitochondrial carrier domain"/>
    <property type="match status" value="1"/>
</dbReference>
<dbReference type="AlphaFoldDB" id="C5M039"/>
<dbReference type="OrthoDB" id="448589at2759"/>
<evidence type="ECO:0000256" key="1">
    <source>
        <dbReference type="ARBA" id="ARBA00004141"/>
    </source>
</evidence>
<evidence type="ECO:0000256" key="9">
    <source>
        <dbReference type="RuleBase" id="RU000488"/>
    </source>
</evidence>
<evidence type="ECO:0000256" key="8">
    <source>
        <dbReference type="PROSITE-ProRule" id="PRU00282"/>
    </source>
</evidence>
<reference evidence="10 11" key="1">
    <citation type="submission" date="2008-07" db="EMBL/GenBank/DDBJ databases">
        <authorList>
            <person name="El-Sayed N."/>
            <person name="Caler E."/>
            <person name="Inman J."/>
            <person name="Amedeo P."/>
            <person name="Hass B."/>
            <person name="Wortman J."/>
        </authorList>
    </citation>
    <scope>NUCLEOTIDE SEQUENCE [LARGE SCALE GENOMIC DNA]</scope>
    <source>
        <strain evidence="11">ATCC 50983 / TXsc</strain>
    </source>
</reference>
<sequence length="254" mass="26722">MTAPTVEGSEYREAVTVHKNMLACGSAMAFTVALLNPMDVIKVAMQTSTTRLSLWGTAVDILRRDGMKGLFLPGLKSSMASDFVNGAFRLGLYPEVKASIASLWGISPTSTSLCIFSSFLTGVVGSFFGNPFDLMKIRLQYEAGLLGPDGRYLTGRCIGSKPTYTSILGGVYSLLGEGTFLRGAHATCLRAGLVTSAQVFGFEHTKRTCSEIGMGDGALKQALPGIISGLLATTVAAPVDVGVQLICVLAPCFS</sequence>
<dbReference type="RefSeq" id="XP_002764900.1">
    <property type="nucleotide sequence ID" value="XM_002764854.1"/>
</dbReference>
<dbReference type="SUPFAM" id="SSF103506">
    <property type="entry name" value="Mitochondrial carrier"/>
    <property type="match status" value="1"/>
</dbReference>
<dbReference type="InterPro" id="IPR018108">
    <property type="entry name" value="MCP_transmembrane"/>
</dbReference>
<dbReference type="InterPro" id="IPR050391">
    <property type="entry name" value="Mito_Metabolite_Transporter"/>
</dbReference>
<dbReference type="GO" id="GO:0016020">
    <property type="term" value="C:membrane"/>
    <property type="evidence" value="ECO:0007669"/>
    <property type="project" value="UniProtKB-SubCell"/>
</dbReference>
<name>C5M039_PERM5</name>
<keyword evidence="5" id="KW-0677">Repeat</keyword>
<evidence type="ECO:0000256" key="2">
    <source>
        <dbReference type="ARBA" id="ARBA00006375"/>
    </source>
</evidence>
<evidence type="ECO:0000313" key="11">
    <source>
        <dbReference type="Proteomes" id="UP000007800"/>
    </source>
</evidence>
<feature type="repeat" description="Solcar" evidence="8">
    <location>
        <begin position="109"/>
        <end position="208"/>
    </location>
</feature>
<dbReference type="EMBL" id="GG687015">
    <property type="protein sequence ID" value="EEQ97617.1"/>
    <property type="molecule type" value="Genomic_DNA"/>
</dbReference>
<keyword evidence="4 8" id="KW-0812">Transmembrane</keyword>
<feature type="repeat" description="Solcar" evidence="8">
    <location>
        <begin position="15"/>
        <end position="99"/>
    </location>
</feature>
<dbReference type="PANTHER" id="PTHR45618">
    <property type="entry name" value="MITOCHONDRIAL DICARBOXYLATE CARRIER-RELATED"/>
    <property type="match status" value="1"/>
</dbReference>
<proteinExistence type="inferred from homology"/>
<keyword evidence="3 9" id="KW-0813">Transport</keyword>
<evidence type="ECO:0000256" key="4">
    <source>
        <dbReference type="ARBA" id="ARBA00022692"/>
    </source>
</evidence>
<gene>
    <name evidence="10" type="ORF">Pmar_PMAR007466</name>
</gene>
<dbReference type="InterPro" id="IPR023395">
    <property type="entry name" value="MCP_dom_sf"/>
</dbReference>
<evidence type="ECO:0000256" key="5">
    <source>
        <dbReference type="ARBA" id="ARBA00022737"/>
    </source>
</evidence>
<dbReference type="Proteomes" id="UP000007800">
    <property type="component" value="Unassembled WGS sequence"/>
</dbReference>
<keyword evidence="6" id="KW-1133">Transmembrane helix</keyword>
<evidence type="ECO:0000313" key="10">
    <source>
        <dbReference type="EMBL" id="EEQ97617.1"/>
    </source>
</evidence>
<protein>
    <submittedName>
        <fullName evidence="10">Oxoglutarate/malate translocator protein, putative</fullName>
    </submittedName>
</protein>
<evidence type="ECO:0000256" key="6">
    <source>
        <dbReference type="ARBA" id="ARBA00022989"/>
    </source>
</evidence>
<evidence type="ECO:0000256" key="7">
    <source>
        <dbReference type="ARBA" id="ARBA00023136"/>
    </source>
</evidence>
<accession>C5M039</accession>
<dbReference type="Pfam" id="PF00153">
    <property type="entry name" value="Mito_carr"/>
    <property type="match status" value="2"/>
</dbReference>
<evidence type="ECO:0000256" key="3">
    <source>
        <dbReference type="ARBA" id="ARBA00022448"/>
    </source>
</evidence>